<dbReference type="PANTHER" id="PTHR48475:SF2">
    <property type="entry name" value="RIBONUCLEASE H"/>
    <property type="match status" value="1"/>
</dbReference>
<feature type="domain" description="Integrase catalytic" evidence="3">
    <location>
        <begin position="1238"/>
        <end position="1329"/>
    </location>
</feature>
<dbReference type="EMBL" id="DF974058">
    <property type="protein sequence ID" value="GAU44606.1"/>
    <property type="molecule type" value="Genomic_DNA"/>
</dbReference>
<dbReference type="InterPro" id="IPR041588">
    <property type="entry name" value="Integrase_H2C2"/>
</dbReference>
<evidence type="ECO:0000259" key="3">
    <source>
        <dbReference type="PROSITE" id="PS50994"/>
    </source>
</evidence>
<dbReference type="CDD" id="cd09279">
    <property type="entry name" value="RNase_HI_like"/>
    <property type="match status" value="1"/>
</dbReference>
<dbReference type="PROSITE" id="PS50994">
    <property type="entry name" value="INTEGRASE"/>
    <property type="match status" value="1"/>
</dbReference>
<dbReference type="Gene3D" id="1.10.340.70">
    <property type="match status" value="1"/>
</dbReference>
<evidence type="ECO:0000313" key="4">
    <source>
        <dbReference type="EMBL" id="GAU44606.1"/>
    </source>
</evidence>
<name>A0A2Z6NLR2_TRISU</name>
<dbReference type="InterPro" id="IPR012337">
    <property type="entry name" value="RNaseH-like_sf"/>
</dbReference>
<evidence type="ECO:0000259" key="2">
    <source>
        <dbReference type="PROSITE" id="PS50879"/>
    </source>
</evidence>
<feature type="region of interest" description="Disordered" evidence="1">
    <location>
        <begin position="33"/>
        <end position="54"/>
    </location>
</feature>
<dbReference type="OrthoDB" id="514193at2759"/>
<feature type="region of interest" description="Disordered" evidence="1">
    <location>
        <begin position="272"/>
        <end position="310"/>
    </location>
</feature>
<dbReference type="InterPro" id="IPR041577">
    <property type="entry name" value="RT_RNaseH_2"/>
</dbReference>
<dbReference type="GO" id="GO:0003676">
    <property type="term" value="F:nucleic acid binding"/>
    <property type="evidence" value="ECO:0007669"/>
    <property type="project" value="InterPro"/>
</dbReference>
<proteinExistence type="predicted"/>
<sequence length="1455" mass="163997">MDRNGSDGSGAGLTLQAAMAAIKALQDKVNAMEQENVVETESDEDTPEESQPLSQALWDTQVPPNFKIPHLPTFDRKTDPLEHLMAVGTQTSIIGAEEHLKCKLLSCTLKDAALRWYMNLPRNSITGYMDFHKKFINQFSGSKHIQVTATSLFGIRQRTDENLREYLARFSEETIKEVMKRAECYIKGEESNAEKRDRDSKERASDRRSPDRRGSSRQRSHHGRNSDTPYQRPWYSNERNRLLEEGLTPLNSKRVQVLDEILSAGLARLPQAPDRNIRMGPNSDGATSKRTPPHSPGNTTGDEKDKDQPRVAVNTIAGGFAGGGESRDSRMRYLRKIIHETNLVGSMVASPTPEISFSASDGEGIFPHDDDPLVIQVQILNCDVKRVLVDSGSSTDIMYWEKFKAIQLAGEQLQPYNGTLVGFAGDQVEVMGHITLLTTFGDKHNAKTVKGRPSPSSPMLRSKFEAEKGLNSRRSAANLRYNRSEPGKITRLRPKRGILRPEKNVDLFAWKSSDMPGIDESIITHKLAISPSAKPVCQRKRKVGEERRLAIDEEVAKLREADFIEEVKYPDWLANVVMVKKQNGKWRMCVDFTNLNKACPKDPYPLPSIDRLIDGASGYKTLSFMDAYSGYNQIKMNTLDAPHTAFMTNTCNYYYKIDDMVVKTTKEGEHHNDLKDILESVRKYNMRLNPAKCSFGVYACKFLGFMLTSRGIEVNPEKCQAIISMRSPTSLKEVQQLTGRIAALSRFLSCAGEKAFHFFSTLKSGERFVWSSQCEEAFQSLKEFLSSPPILTRPQAESPLLLYLVVSERALSSSLVQEINGEEKPIYFVSRVFQGAEIRYQKIEKLALAVVITARRLRLYFQSHQIIVKTDHPIKHMLKKPDLAGRMVAWAIELSEYDISFVPRGNIKSQVLADFILESSSPLEETTEQPWTLSVDGASNLRESGVGVVLEGPDGVMIEQSLCFAFKASNNQAEHEALIAEMRLEKEMGVANLEAKSDSQLVTSQVSGDFQAKDPHLIKYLEQVKRLSKNFATFDLVYVPREQNARADLLSKLASTKKPRNNRTVIQETISKPITGDQETFVIIEREDWRNSIIQYLQHGEEPEGKEEAAKLKKMAAYYTIIGDRLYKRGFSSPMLLCVGEAESRHILDEIHSGSCGSHIGARSLTGKVPRAGFFWPTLLRDANSCVRSCDKCQRHADLHHAPGEPLKSVHVTLAFLYVGSRHFGAIHDIPKPSKIPIVSDNGTQFTSEAVVNFCHEKGIRNTFISVEHPQAIGQAESANKVILRAIKRRLEAKSKNWVEHLLPTLWSYHTTVHSSIGETPFRMVYGTDAMIPVEINPPSWRRATLTAEENNEALKENLDTLDQVRSATHFKEFAAKQRATRKYNTRVIPREFKEGDLVLKRPMGRDKGGKLAPNWEGPYRIQEFFGGGAYRLETLKGQVLPRTWNITNLRFYYS</sequence>
<dbReference type="Pfam" id="PF03732">
    <property type="entry name" value="Retrotrans_gag"/>
    <property type="match status" value="1"/>
</dbReference>
<organism evidence="4 5">
    <name type="scientific">Trifolium subterraneum</name>
    <name type="common">Subterranean clover</name>
    <dbReference type="NCBI Taxonomy" id="3900"/>
    <lineage>
        <taxon>Eukaryota</taxon>
        <taxon>Viridiplantae</taxon>
        <taxon>Streptophyta</taxon>
        <taxon>Embryophyta</taxon>
        <taxon>Tracheophyta</taxon>
        <taxon>Spermatophyta</taxon>
        <taxon>Magnoliopsida</taxon>
        <taxon>eudicotyledons</taxon>
        <taxon>Gunneridae</taxon>
        <taxon>Pentapetalae</taxon>
        <taxon>rosids</taxon>
        <taxon>fabids</taxon>
        <taxon>Fabales</taxon>
        <taxon>Fabaceae</taxon>
        <taxon>Papilionoideae</taxon>
        <taxon>50 kb inversion clade</taxon>
        <taxon>NPAAA clade</taxon>
        <taxon>Hologalegina</taxon>
        <taxon>IRL clade</taxon>
        <taxon>Trifolieae</taxon>
        <taxon>Trifolium</taxon>
    </lineage>
</organism>
<dbReference type="GO" id="GO:0004523">
    <property type="term" value="F:RNA-DNA hybrid ribonuclease activity"/>
    <property type="evidence" value="ECO:0007669"/>
    <property type="project" value="InterPro"/>
</dbReference>
<dbReference type="Gene3D" id="3.10.10.10">
    <property type="entry name" value="HIV Type 1 Reverse Transcriptase, subunit A, domain 1"/>
    <property type="match status" value="1"/>
</dbReference>
<accession>A0A2Z6NLR2</accession>
<feature type="compositionally biased region" description="Basic and acidic residues" evidence="1">
    <location>
        <begin position="190"/>
        <end position="214"/>
    </location>
</feature>
<dbReference type="PANTHER" id="PTHR48475">
    <property type="entry name" value="RIBONUCLEASE H"/>
    <property type="match status" value="1"/>
</dbReference>
<dbReference type="PROSITE" id="PS50879">
    <property type="entry name" value="RNASE_H_1"/>
    <property type="match status" value="1"/>
</dbReference>
<keyword evidence="5" id="KW-1185">Reference proteome</keyword>
<dbReference type="InterPro" id="IPR005162">
    <property type="entry name" value="Retrotrans_gag_dom"/>
</dbReference>
<dbReference type="InterPro" id="IPR001584">
    <property type="entry name" value="Integrase_cat-core"/>
</dbReference>
<evidence type="ECO:0000313" key="5">
    <source>
        <dbReference type="Proteomes" id="UP000242715"/>
    </source>
</evidence>
<dbReference type="GO" id="GO:0015074">
    <property type="term" value="P:DNA integration"/>
    <property type="evidence" value="ECO:0007669"/>
    <property type="project" value="InterPro"/>
</dbReference>
<reference evidence="5" key="1">
    <citation type="journal article" date="2017" name="Front. Plant Sci.">
        <title>Climate Clever Clovers: New Paradigm to Reduce the Environmental Footprint of Ruminants by Breeding Low Methanogenic Forages Utilizing Haplotype Variation.</title>
        <authorList>
            <person name="Kaur P."/>
            <person name="Appels R."/>
            <person name="Bayer P.E."/>
            <person name="Keeble-Gagnere G."/>
            <person name="Wang J."/>
            <person name="Hirakawa H."/>
            <person name="Shirasawa K."/>
            <person name="Vercoe P."/>
            <person name="Stefanova K."/>
            <person name="Durmic Z."/>
            <person name="Nichols P."/>
            <person name="Revell C."/>
            <person name="Isobe S.N."/>
            <person name="Edwards D."/>
            <person name="Erskine W."/>
        </authorList>
    </citation>
    <scope>NUCLEOTIDE SEQUENCE [LARGE SCALE GENOMIC DNA]</scope>
    <source>
        <strain evidence="5">cv. Daliak</strain>
    </source>
</reference>
<dbReference type="SUPFAM" id="SSF56672">
    <property type="entry name" value="DNA/RNA polymerases"/>
    <property type="match status" value="1"/>
</dbReference>
<dbReference type="InterPro" id="IPR000477">
    <property type="entry name" value="RT_dom"/>
</dbReference>
<dbReference type="SUPFAM" id="SSF53098">
    <property type="entry name" value="Ribonuclease H-like"/>
    <property type="match status" value="2"/>
</dbReference>
<feature type="region of interest" description="Disordered" evidence="1">
    <location>
        <begin position="190"/>
        <end position="236"/>
    </location>
</feature>
<dbReference type="Gene3D" id="3.30.420.10">
    <property type="entry name" value="Ribonuclease H-like superfamily/Ribonuclease H"/>
    <property type="match status" value="2"/>
</dbReference>
<protein>
    <submittedName>
        <fullName evidence="4">Uncharacterized protein</fullName>
    </submittedName>
</protein>
<dbReference type="Pfam" id="PF17919">
    <property type="entry name" value="RT_RNaseH_2"/>
    <property type="match status" value="1"/>
</dbReference>
<feature type="domain" description="RNase H type-1" evidence="2">
    <location>
        <begin position="927"/>
        <end position="1056"/>
    </location>
</feature>
<dbReference type="Pfam" id="PF17921">
    <property type="entry name" value="Integrase_H2C2"/>
    <property type="match status" value="1"/>
</dbReference>
<dbReference type="Proteomes" id="UP000242715">
    <property type="component" value="Unassembled WGS sequence"/>
</dbReference>
<dbReference type="InterPro" id="IPR043128">
    <property type="entry name" value="Rev_trsase/Diguanyl_cyclase"/>
</dbReference>
<feature type="compositionally biased region" description="Acidic residues" evidence="1">
    <location>
        <begin position="36"/>
        <end position="48"/>
    </location>
</feature>
<dbReference type="InterPro" id="IPR036397">
    <property type="entry name" value="RNaseH_sf"/>
</dbReference>
<dbReference type="InterPro" id="IPR002156">
    <property type="entry name" value="RNaseH_domain"/>
</dbReference>
<dbReference type="CDD" id="cd01647">
    <property type="entry name" value="RT_LTR"/>
    <property type="match status" value="1"/>
</dbReference>
<dbReference type="Pfam" id="PF13456">
    <property type="entry name" value="RVT_3"/>
    <property type="match status" value="1"/>
</dbReference>
<feature type="compositionally biased region" description="Polar residues" evidence="1">
    <location>
        <begin position="284"/>
        <end position="300"/>
    </location>
</feature>
<evidence type="ECO:0000256" key="1">
    <source>
        <dbReference type="SAM" id="MobiDB-lite"/>
    </source>
</evidence>
<dbReference type="Gene3D" id="3.30.70.270">
    <property type="match status" value="3"/>
</dbReference>
<dbReference type="InterPro" id="IPR043502">
    <property type="entry name" value="DNA/RNA_pol_sf"/>
</dbReference>
<dbReference type="Pfam" id="PF00078">
    <property type="entry name" value="RVT_1"/>
    <property type="match status" value="1"/>
</dbReference>
<gene>
    <name evidence="4" type="ORF">TSUD_240980</name>
</gene>